<dbReference type="NCBIfam" id="TIGR01683">
    <property type="entry name" value="thiS"/>
    <property type="match status" value="1"/>
</dbReference>
<sequence length="66" mass="6524">MTVYLNGEAAELAAGASVLDALDALGVPRTGVAVAVDGSVVRRADWADTALADGARVEVLTAVQGG</sequence>
<dbReference type="InterPro" id="IPR010035">
    <property type="entry name" value="Thi_S"/>
</dbReference>
<dbReference type="Pfam" id="PF02597">
    <property type="entry name" value="ThiS"/>
    <property type="match status" value="1"/>
</dbReference>
<keyword evidence="2" id="KW-1185">Reference proteome</keyword>
<dbReference type="CDD" id="cd00565">
    <property type="entry name" value="Ubl_ThiS"/>
    <property type="match status" value="1"/>
</dbReference>
<evidence type="ECO:0000313" key="2">
    <source>
        <dbReference type="Proteomes" id="UP000320338"/>
    </source>
</evidence>
<name>A0A4Y3WPX3_9PSEU</name>
<dbReference type="Gene3D" id="3.10.20.30">
    <property type="match status" value="1"/>
</dbReference>
<dbReference type="SUPFAM" id="SSF54285">
    <property type="entry name" value="MoaD/ThiS"/>
    <property type="match status" value="1"/>
</dbReference>
<dbReference type="EMBL" id="BJNG01000025">
    <property type="protein sequence ID" value="GEC20927.1"/>
    <property type="molecule type" value="Genomic_DNA"/>
</dbReference>
<dbReference type="PANTHER" id="PTHR34472:SF1">
    <property type="entry name" value="SULFUR CARRIER PROTEIN THIS"/>
    <property type="match status" value="1"/>
</dbReference>
<dbReference type="Proteomes" id="UP000320338">
    <property type="component" value="Unassembled WGS sequence"/>
</dbReference>
<dbReference type="RefSeq" id="WP_141279460.1">
    <property type="nucleotide sequence ID" value="NZ_BAAARZ010000030.1"/>
</dbReference>
<dbReference type="AlphaFoldDB" id="A0A4Y3WPX3"/>
<comment type="caution">
    <text evidence="1">The sequence shown here is derived from an EMBL/GenBank/DDBJ whole genome shotgun (WGS) entry which is preliminary data.</text>
</comment>
<dbReference type="OrthoDB" id="163636at2"/>
<dbReference type="InterPro" id="IPR016155">
    <property type="entry name" value="Mopterin_synth/thiamin_S_b"/>
</dbReference>
<protein>
    <submittedName>
        <fullName evidence="1">Thiamine biosynthesis protein ThiS</fullName>
    </submittedName>
</protein>
<dbReference type="PANTHER" id="PTHR34472">
    <property type="entry name" value="SULFUR CARRIER PROTEIN THIS"/>
    <property type="match status" value="1"/>
</dbReference>
<dbReference type="InterPro" id="IPR012675">
    <property type="entry name" value="Beta-grasp_dom_sf"/>
</dbReference>
<gene>
    <name evidence="1" type="primary">thiS</name>
    <name evidence="1" type="ORF">PHY01_32100</name>
</gene>
<reference evidence="1 2" key="1">
    <citation type="submission" date="2019-06" db="EMBL/GenBank/DDBJ databases">
        <title>Whole genome shotgun sequence of Pseudonocardia hydrocarbonoxydans NBRC 14498.</title>
        <authorList>
            <person name="Hosoyama A."/>
            <person name="Uohara A."/>
            <person name="Ohji S."/>
            <person name="Ichikawa N."/>
        </authorList>
    </citation>
    <scope>NUCLEOTIDE SEQUENCE [LARGE SCALE GENOMIC DNA]</scope>
    <source>
        <strain evidence="1 2">NBRC 14498</strain>
    </source>
</reference>
<accession>A0A4Y3WPX3</accession>
<proteinExistence type="predicted"/>
<dbReference type="InterPro" id="IPR003749">
    <property type="entry name" value="ThiS/MoaD-like"/>
</dbReference>
<evidence type="ECO:0000313" key="1">
    <source>
        <dbReference type="EMBL" id="GEC20927.1"/>
    </source>
</evidence>
<organism evidence="1 2">
    <name type="scientific">Pseudonocardia hydrocarbonoxydans</name>
    <dbReference type="NCBI Taxonomy" id="76726"/>
    <lineage>
        <taxon>Bacteria</taxon>
        <taxon>Bacillati</taxon>
        <taxon>Actinomycetota</taxon>
        <taxon>Actinomycetes</taxon>
        <taxon>Pseudonocardiales</taxon>
        <taxon>Pseudonocardiaceae</taxon>
        <taxon>Pseudonocardia</taxon>
    </lineage>
</organism>